<dbReference type="AlphaFoldDB" id="A0A6A1VD77"/>
<evidence type="ECO:0000313" key="2">
    <source>
        <dbReference type="EMBL" id="KAB1210809.1"/>
    </source>
</evidence>
<evidence type="ECO:0000259" key="1">
    <source>
        <dbReference type="Pfam" id="PF12214"/>
    </source>
</evidence>
<feature type="domain" description="TPX2 central" evidence="1">
    <location>
        <begin position="247"/>
        <end position="404"/>
    </location>
</feature>
<dbReference type="GO" id="GO:0005819">
    <property type="term" value="C:spindle"/>
    <property type="evidence" value="ECO:0007669"/>
    <property type="project" value="InterPro"/>
</dbReference>
<dbReference type="GO" id="GO:0008017">
    <property type="term" value="F:microtubule binding"/>
    <property type="evidence" value="ECO:0007669"/>
    <property type="project" value="TreeGrafter"/>
</dbReference>
<dbReference type="EMBL" id="RXIC02000024">
    <property type="protein sequence ID" value="KAB1210809.1"/>
    <property type="molecule type" value="Genomic_DNA"/>
</dbReference>
<comment type="caution">
    <text evidence="2">The sequence shown here is derived from an EMBL/GenBank/DDBJ whole genome shotgun (WGS) entry which is preliminary data.</text>
</comment>
<evidence type="ECO:0000313" key="3">
    <source>
        <dbReference type="Proteomes" id="UP000516437"/>
    </source>
</evidence>
<dbReference type="InterPro" id="IPR027330">
    <property type="entry name" value="TPX2_central_dom"/>
</dbReference>
<gene>
    <name evidence="2" type="ORF">CJ030_MR6G019800</name>
</gene>
<dbReference type="InterPro" id="IPR009675">
    <property type="entry name" value="TPX2_fam"/>
</dbReference>
<dbReference type="PANTHER" id="PTHR14326:SF15">
    <property type="entry name" value="OS06G0130200 PROTEIN"/>
    <property type="match status" value="1"/>
</dbReference>
<dbReference type="GO" id="GO:0005880">
    <property type="term" value="C:nuclear microtubule"/>
    <property type="evidence" value="ECO:0007669"/>
    <property type="project" value="TreeGrafter"/>
</dbReference>
<protein>
    <submittedName>
        <fullName evidence="2">Protein TPX2</fullName>
    </submittedName>
</protein>
<dbReference type="GO" id="GO:0060236">
    <property type="term" value="P:regulation of mitotic spindle organization"/>
    <property type="evidence" value="ECO:0007669"/>
    <property type="project" value="InterPro"/>
</dbReference>
<dbReference type="PANTHER" id="PTHR14326">
    <property type="entry name" value="TARGETING PROTEIN FOR XKLP2"/>
    <property type="match status" value="1"/>
</dbReference>
<dbReference type="Pfam" id="PF12214">
    <property type="entry name" value="TPX2_importin"/>
    <property type="match status" value="1"/>
</dbReference>
<dbReference type="GO" id="GO:0090307">
    <property type="term" value="P:mitotic spindle assembly"/>
    <property type="evidence" value="ECO:0007669"/>
    <property type="project" value="TreeGrafter"/>
</dbReference>
<name>A0A6A1VD77_9ROSI</name>
<sequence length="479" mass="54354">MEEDMEEFVREPSAAEEIDLDYEFDAARFYDFTRPETYLEAREAELWFESAPNHPPSPFMVKLKWVKDVPAGHMSTVAKSRNDEDLNTTGKTSDSCMCSEVSAKHETTKGIGFDNQMADASPKAKSKSPVKSALARNPTFMKPTASHLAKQNKPREVHSTRFLRFPEKVEGIDEKSSRSSMGLDSQATKRQKLDTGYLQKYSVVKVYLSHNSLIHNFPKQVAYLKHQALFLHKVGTTDINSVHTRLEVTIPREPDLATARRAERHRSKLNTDLVERVNSNAHTFKARPLNRKILEAPSLPLPKKSIPQQRELKVFHLKTSQRALQNMPSNVGHKAGNIFSSKSLSPNENTDNRSLNSIDALKQENCETVTTVQTWPHEKILSRKGGFDAFGNSNREAALPMEFNVSTQKRYPYDAPIESFWKLSLASDGQHNRKSQPKMPLPTKVLKENTPAPFHQGHENIQVVDDKLGQMKLQRLGWK</sequence>
<dbReference type="GO" id="GO:0030295">
    <property type="term" value="F:protein kinase activator activity"/>
    <property type="evidence" value="ECO:0007669"/>
    <property type="project" value="TreeGrafter"/>
</dbReference>
<reference evidence="2 3" key="1">
    <citation type="journal article" date="2019" name="Plant Biotechnol. J.">
        <title>The red bayberry genome and genetic basis of sex determination.</title>
        <authorList>
            <person name="Jia H.M."/>
            <person name="Jia H.J."/>
            <person name="Cai Q.L."/>
            <person name="Wang Y."/>
            <person name="Zhao H.B."/>
            <person name="Yang W.F."/>
            <person name="Wang G.Y."/>
            <person name="Li Y.H."/>
            <person name="Zhan D.L."/>
            <person name="Shen Y.T."/>
            <person name="Niu Q.F."/>
            <person name="Chang L."/>
            <person name="Qiu J."/>
            <person name="Zhao L."/>
            <person name="Xie H.B."/>
            <person name="Fu W.Y."/>
            <person name="Jin J."/>
            <person name="Li X.W."/>
            <person name="Jiao Y."/>
            <person name="Zhou C.C."/>
            <person name="Tu T."/>
            <person name="Chai C.Y."/>
            <person name="Gao J.L."/>
            <person name="Fan L.J."/>
            <person name="van de Weg E."/>
            <person name="Wang J.Y."/>
            <person name="Gao Z.S."/>
        </authorList>
    </citation>
    <scope>NUCLEOTIDE SEQUENCE [LARGE SCALE GENOMIC DNA]</scope>
    <source>
        <tissue evidence="2">Leaves</tissue>
    </source>
</reference>
<organism evidence="2 3">
    <name type="scientific">Morella rubra</name>
    <name type="common">Chinese bayberry</name>
    <dbReference type="NCBI Taxonomy" id="262757"/>
    <lineage>
        <taxon>Eukaryota</taxon>
        <taxon>Viridiplantae</taxon>
        <taxon>Streptophyta</taxon>
        <taxon>Embryophyta</taxon>
        <taxon>Tracheophyta</taxon>
        <taxon>Spermatophyta</taxon>
        <taxon>Magnoliopsida</taxon>
        <taxon>eudicotyledons</taxon>
        <taxon>Gunneridae</taxon>
        <taxon>Pentapetalae</taxon>
        <taxon>rosids</taxon>
        <taxon>fabids</taxon>
        <taxon>Fagales</taxon>
        <taxon>Myricaceae</taxon>
        <taxon>Morella</taxon>
    </lineage>
</organism>
<dbReference type="Proteomes" id="UP000516437">
    <property type="component" value="Chromosome 6"/>
</dbReference>
<dbReference type="OrthoDB" id="1684416at2759"/>
<accession>A0A6A1VD77</accession>
<keyword evidence="3" id="KW-1185">Reference proteome</keyword>
<proteinExistence type="predicted"/>